<protein>
    <recommendedName>
        <fullName evidence="1">HNH nuclease domain-containing protein</fullName>
    </recommendedName>
</protein>
<proteinExistence type="predicted"/>
<dbReference type="OrthoDB" id="2793280at2759"/>
<sequence length="176" mass="20480">MTGKEGKLARDAAGQEVVQADLVVGGRYYYIVDDGWTVDYGIFYSFDAWVPPQREQVPDRWFTDVYPRSRPPSPTQYVWEDVSGRSVNTLREKARDQDGACRLSGFEDPTEAVHIVPEAYRSWYYIRQIYIQLCDSRPMPRTLAGVDTIHDIRNYITLRTDLHKRWDAHAFVFIPV</sequence>
<reference evidence="2" key="1">
    <citation type="journal article" date="2018" name="Genome Biol. Evol.">
        <title>Genomics and development of Lentinus tigrinus, a white-rot wood-decaying mushroom with dimorphic fruiting bodies.</title>
        <authorList>
            <person name="Wu B."/>
            <person name="Xu Z."/>
            <person name="Knudson A."/>
            <person name="Carlson A."/>
            <person name="Chen N."/>
            <person name="Kovaka S."/>
            <person name="LaButti K."/>
            <person name="Lipzen A."/>
            <person name="Pennachio C."/>
            <person name="Riley R."/>
            <person name="Schakwitz W."/>
            <person name="Umezawa K."/>
            <person name="Ohm R.A."/>
            <person name="Grigoriev I.V."/>
            <person name="Nagy L.G."/>
            <person name="Gibbons J."/>
            <person name="Hibbett D."/>
        </authorList>
    </citation>
    <scope>NUCLEOTIDE SEQUENCE [LARGE SCALE GENOMIC DNA]</scope>
    <source>
        <strain evidence="2">ALCF2SS1-6</strain>
    </source>
</reference>
<dbReference type="AlphaFoldDB" id="A0A5C2SLL1"/>
<keyword evidence="3" id="KW-1185">Reference proteome</keyword>
<name>A0A5C2SLL1_9APHY</name>
<evidence type="ECO:0000313" key="2">
    <source>
        <dbReference type="EMBL" id="RPD64551.1"/>
    </source>
</evidence>
<feature type="non-terminal residue" evidence="2">
    <location>
        <position position="176"/>
    </location>
</feature>
<evidence type="ECO:0000259" key="1">
    <source>
        <dbReference type="Pfam" id="PF13391"/>
    </source>
</evidence>
<accession>A0A5C2SLL1</accession>
<dbReference type="Proteomes" id="UP000313359">
    <property type="component" value="Unassembled WGS sequence"/>
</dbReference>
<gene>
    <name evidence="2" type="ORF">L227DRAFT_598096</name>
</gene>
<dbReference type="InterPro" id="IPR003615">
    <property type="entry name" value="HNH_nuc"/>
</dbReference>
<evidence type="ECO:0000313" key="3">
    <source>
        <dbReference type="Proteomes" id="UP000313359"/>
    </source>
</evidence>
<dbReference type="EMBL" id="ML122253">
    <property type="protein sequence ID" value="RPD64551.1"/>
    <property type="molecule type" value="Genomic_DNA"/>
</dbReference>
<feature type="domain" description="HNH nuclease" evidence="1">
    <location>
        <begin position="101"/>
        <end position="173"/>
    </location>
</feature>
<organism evidence="2 3">
    <name type="scientific">Lentinus tigrinus ALCF2SS1-6</name>
    <dbReference type="NCBI Taxonomy" id="1328759"/>
    <lineage>
        <taxon>Eukaryota</taxon>
        <taxon>Fungi</taxon>
        <taxon>Dikarya</taxon>
        <taxon>Basidiomycota</taxon>
        <taxon>Agaricomycotina</taxon>
        <taxon>Agaricomycetes</taxon>
        <taxon>Polyporales</taxon>
        <taxon>Polyporaceae</taxon>
        <taxon>Lentinus</taxon>
    </lineage>
</organism>
<dbReference type="Pfam" id="PF13391">
    <property type="entry name" value="HNH_2"/>
    <property type="match status" value="1"/>
</dbReference>